<dbReference type="InterPro" id="IPR027417">
    <property type="entry name" value="P-loop_NTPase"/>
</dbReference>
<evidence type="ECO:0000256" key="1">
    <source>
        <dbReference type="ARBA" id="ARBA00022722"/>
    </source>
</evidence>
<evidence type="ECO:0000256" key="9">
    <source>
        <dbReference type="ARBA" id="ARBA00023204"/>
    </source>
</evidence>
<evidence type="ECO:0000256" key="2">
    <source>
        <dbReference type="ARBA" id="ARBA00022741"/>
    </source>
</evidence>
<dbReference type="GO" id="GO:0006310">
    <property type="term" value="P:DNA recombination"/>
    <property type="evidence" value="ECO:0007669"/>
    <property type="project" value="TreeGrafter"/>
</dbReference>
<keyword evidence="8" id="KW-0238">DNA-binding</keyword>
<keyword evidence="11" id="KW-1185">Reference proteome</keyword>
<evidence type="ECO:0000313" key="11">
    <source>
        <dbReference type="Proteomes" id="UP000253816"/>
    </source>
</evidence>
<keyword evidence="4" id="KW-0378">Hydrolase</keyword>
<name>A0A369KE18_9BACT</name>
<evidence type="ECO:0000256" key="7">
    <source>
        <dbReference type="ARBA" id="ARBA00022840"/>
    </source>
</evidence>
<keyword evidence="1" id="KW-0540">Nuclease</keyword>
<keyword evidence="5" id="KW-0347">Helicase</keyword>
<reference evidence="10 11" key="1">
    <citation type="submission" date="2018-07" db="EMBL/GenBank/DDBJ databases">
        <title>Comparative genomics of the Candidatus Parilichlamydiaceae reveals evidence of convergent evolution and genome reduction in the phylum Chlamydiae.</title>
        <authorList>
            <person name="Taylor-Brown A."/>
            <person name="Polkinghorne A."/>
        </authorList>
    </citation>
    <scope>NUCLEOTIDE SEQUENCE [LARGE SCALE GENOMIC DNA]</scope>
    <source>
        <strain evidence="10 11">Hat2</strain>
    </source>
</reference>
<dbReference type="Proteomes" id="UP000253816">
    <property type="component" value="Unassembled WGS sequence"/>
</dbReference>
<keyword evidence="6" id="KW-0269">Exonuclease</keyword>
<dbReference type="Gene3D" id="3.40.50.300">
    <property type="entry name" value="P-loop containing nucleotide triphosphate hydrolases"/>
    <property type="match status" value="2"/>
</dbReference>
<keyword evidence="2" id="KW-0547">Nucleotide-binding</keyword>
<dbReference type="AlphaFoldDB" id="A0A369KE18"/>
<keyword evidence="3" id="KW-0227">DNA damage</keyword>
<dbReference type="GO" id="GO:0004527">
    <property type="term" value="F:exonuclease activity"/>
    <property type="evidence" value="ECO:0007669"/>
    <property type="project" value="UniProtKB-KW"/>
</dbReference>
<dbReference type="PANTHER" id="PTHR30591:SF1">
    <property type="entry name" value="RECBCD ENZYME SUBUNIT RECC"/>
    <property type="match status" value="1"/>
</dbReference>
<organism evidence="10 11">
    <name type="scientific">Candidatus Similichlamydia laticola</name>
    <dbReference type="NCBI Taxonomy" id="2170265"/>
    <lineage>
        <taxon>Bacteria</taxon>
        <taxon>Pseudomonadati</taxon>
        <taxon>Chlamydiota</taxon>
        <taxon>Chlamydiia</taxon>
        <taxon>Parachlamydiales</taxon>
        <taxon>Candidatus Parilichlamydiaceae</taxon>
        <taxon>Candidatus Similichlamydia</taxon>
    </lineage>
</organism>
<evidence type="ECO:0000256" key="3">
    <source>
        <dbReference type="ARBA" id="ARBA00022763"/>
    </source>
</evidence>
<dbReference type="GO" id="GO:0005524">
    <property type="term" value="F:ATP binding"/>
    <property type="evidence" value="ECO:0007669"/>
    <property type="project" value="UniProtKB-KW"/>
</dbReference>
<protein>
    <submittedName>
        <fullName evidence="10">Exodeoxyribonuclease V gamma chain</fullName>
    </submittedName>
</protein>
<evidence type="ECO:0000256" key="8">
    <source>
        <dbReference type="ARBA" id="ARBA00023125"/>
    </source>
</evidence>
<dbReference type="GO" id="GO:0006281">
    <property type="term" value="P:DNA repair"/>
    <property type="evidence" value="ECO:0007669"/>
    <property type="project" value="UniProtKB-KW"/>
</dbReference>
<accession>A0A369KE18</accession>
<keyword evidence="7" id="KW-0067">ATP-binding</keyword>
<dbReference type="PANTHER" id="PTHR30591">
    <property type="entry name" value="RECBCD ENZYME SUBUNIT RECC"/>
    <property type="match status" value="1"/>
</dbReference>
<dbReference type="EMBL" id="QQBG01000028">
    <property type="protein sequence ID" value="RDB31147.1"/>
    <property type="molecule type" value="Genomic_DNA"/>
</dbReference>
<dbReference type="GO" id="GO:0004386">
    <property type="term" value="F:helicase activity"/>
    <property type="evidence" value="ECO:0007669"/>
    <property type="project" value="UniProtKB-KW"/>
</dbReference>
<dbReference type="GO" id="GO:0003677">
    <property type="term" value="F:DNA binding"/>
    <property type="evidence" value="ECO:0007669"/>
    <property type="project" value="UniProtKB-KW"/>
</dbReference>
<dbReference type="SUPFAM" id="SSF52540">
    <property type="entry name" value="P-loop containing nucleoside triphosphate hydrolases"/>
    <property type="match status" value="2"/>
</dbReference>
<proteinExistence type="predicted"/>
<dbReference type="Pfam" id="PF04257">
    <property type="entry name" value="Exonuc_V_gamma"/>
    <property type="match status" value="1"/>
</dbReference>
<gene>
    <name evidence="10" type="ORF">HAT2_00751</name>
</gene>
<evidence type="ECO:0000313" key="10">
    <source>
        <dbReference type="EMBL" id="RDB31147.1"/>
    </source>
</evidence>
<evidence type="ECO:0000256" key="4">
    <source>
        <dbReference type="ARBA" id="ARBA00022801"/>
    </source>
</evidence>
<keyword evidence="9" id="KW-0234">DNA repair</keyword>
<sequence>MSPYWTCFLSHDCHALSSLFFERSKQRPCLAKQVVFSSGRACSMWLDHCLARQHGMSWGLDHYCLLALFPKLYLSYASSSFGEELFWHLVEALTDSAASPSSMVGRADFYSKLEQFFRHAGEMDPVQRQTSLKKHQLALWKKLFLEGKTRWDHLKKWQKDDPQASVAKEALGPCIDFFGVDWLSPFQLEILQWLSHSIEITLYAFSPSSSFWGEGASRPRKHLLIRGLLQKELSDHDLEKVEQVLEEPHPLLASYGTFAKSFLHSLEDYGALIKGVYPHKARQSYFCQSIFSEEVVWGVREPSLLDHLKEGLLLCPIQKNIREQTGLVVDGSLKVHCAPDLSEQVLLVQDEIRRALLEGFAPEDILVLAPEMHRFKAWITSVFSDRSLVDVGFRLWSTRVDSSHWFSCFSCWMRFMLSEWGKEDVLELLSEHHWGERFQFDRTVWRNFVALFEQQPYFWGYDARHQAICLHQIQGSKQGKTWQEVTFGLLLSLLSFPQHPHMTKFPPSFPSVATPCLPVRDFVQTCSCFQACLSWLEEGASLLSPFLYREKAAPIFWIDLLLRALELFPLLEEEEKDCLSWKHWILEKKRLWESITSLVDPELFWEKLYKESCSLFEGWEGSEAVDVVTFAPLLVMKALPYRLIMVMGLDESSFPRSDREEWMCGGALREYHPSSALVERYAFLEAICAAQDRLILLYSPSHESQTREDIHASPVVEELLAFLEKEGLETTARPYPDALHQLHAVRDKPFLHSSSKEEATEWLRLIPFTTTLTLQECRTFLQQPASFFLRRLLREKSLKVCDPLGLCSKQFFFRKVLREQDQKAAQDWIYSTWPSSFATFEERVMLSQVRQEAYQISCCLACLRPEKVDSHRYLFPALQIGKKWITGFFSSDLSVDEEGMLLPQALSVSVRSFLPYLPDILAFRLLPPAFGFEGKIRLESGLSLSFLQEDAEQLLHMLFQICLQGSTCLLPWPFLSHSKQEHRWNKSASGTTPHSWLLKRLEDSLSVQEKERLFEKGWASLVLPFEKKVKELFFQLFGGGLDAGV</sequence>
<comment type="caution">
    <text evidence="10">The sequence shown here is derived from an EMBL/GenBank/DDBJ whole genome shotgun (WGS) entry which is preliminary data.</text>
</comment>
<dbReference type="Gene3D" id="3.40.50.10930">
    <property type="match status" value="1"/>
</dbReference>
<evidence type="ECO:0000256" key="5">
    <source>
        <dbReference type="ARBA" id="ARBA00022806"/>
    </source>
</evidence>
<evidence type="ECO:0000256" key="6">
    <source>
        <dbReference type="ARBA" id="ARBA00022839"/>
    </source>
</evidence>